<comment type="caution">
    <text evidence="2">The sequence shown here is derived from an EMBL/GenBank/DDBJ whole genome shotgun (WGS) entry which is preliminary data.</text>
</comment>
<keyword evidence="3" id="KW-1185">Reference proteome</keyword>
<reference evidence="2" key="1">
    <citation type="journal article" date="2023" name="GigaByte">
        <title>Genome assembly of the bearded iris, Iris pallida Lam.</title>
        <authorList>
            <person name="Bruccoleri R.E."/>
            <person name="Oakeley E.J."/>
            <person name="Faust A.M.E."/>
            <person name="Altorfer M."/>
            <person name="Dessus-Babus S."/>
            <person name="Burckhardt D."/>
            <person name="Oertli M."/>
            <person name="Naumann U."/>
            <person name="Petersen F."/>
            <person name="Wong J."/>
        </authorList>
    </citation>
    <scope>NUCLEOTIDE SEQUENCE</scope>
    <source>
        <strain evidence="2">GSM-AAB239-AS_SAM_17_03QT</strain>
    </source>
</reference>
<dbReference type="EMBL" id="JANAVB010006795">
    <property type="protein sequence ID" value="KAJ6844075.1"/>
    <property type="molecule type" value="Genomic_DNA"/>
</dbReference>
<evidence type="ECO:0000313" key="3">
    <source>
        <dbReference type="Proteomes" id="UP001140949"/>
    </source>
</evidence>
<dbReference type="Proteomes" id="UP001140949">
    <property type="component" value="Unassembled WGS sequence"/>
</dbReference>
<proteinExistence type="predicted"/>
<organism evidence="2 3">
    <name type="scientific">Iris pallida</name>
    <name type="common">Sweet iris</name>
    <dbReference type="NCBI Taxonomy" id="29817"/>
    <lineage>
        <taxon>Eukaryota</taxon>
        <taxon>Viridiplantae</taxon>
        <taxon>Streptophyta</taxon>
        <taxon>Embryophyta</taxon>
        <taxon>Tracheophyta</taxon>
        <taxon>Spermatophyta</taxon>
        <taxon>Magnoliopsida</taxon>
        <taxon>Liliopsida</taxon>
        <taxon>Asparagales</taxon>
        <taxon>Iridaceae</taxon>
        <taxon>Iridoideae</taxon>
        <taxon>Irideae</taxon>
        <taxon>Iris</taxon>
    </lineage>
</organism>
<dbReference type="AlphaFoldDB" id="A0AAX6HUY2"/>
<dbReference type="EMBL" id="JANAVB010029090">
    <property type="protein sequence ID" value="KAJ6815314.1"/>
    <property type="molecule type" value="Genomic_DNA"/>
</dbReference>
<sequence>MTDLELYGGDGDELQRGWCRDDAVGRGLRCSDLVLDG</sequence>
<reference evidence="2" key="2">
    <citation type="submission" date="2023-04" db="EMBL/GenBank/DDBJ databases">
        <authorList>
            <person name="Bruccoleri R.E."/>
            <person name="Oakeley E.J."/>
            <person name="Faust A.-M."/>
            <person name="Dessus-Babus S."/>
            <person name="Altorfer M."/>
            <person name="Burckhardt D."/>
            <person name="Oertli M."/>
            <person name="Naumann U."/>
            <person name="Petersen F."/>
            <person name="Wong J."/>
        </authorList>
    </citation>
    <scope>NUCLEOTIDE SEQUENCE</scope>
    <source>
        <strain evidence="2">GSM-AAB239-AS_SAM_17_03QT</strain>
        <tissue evidence="2">Leaf</tissue>
    </source>
</reference>
<evidence type="ECO:0000313" key="2">
    <source>
        <dbReference type="EMBL" id="KAJ6844075.1"/>
    </source>
</evidence>
<accession>A0AAX6HUY2</accession>
<gene>
    <name evidence="1" type="ORF">M6B38_135930</name>
    <name evidence="2" type="ORF">M6B38_294775</name>
</gene>
<name>A0AAX6HUY2_IRIPA</name>
<evidence type="ECO:0000313" key="1">
    <source>
        <dbReference type="EMBL" id="KAJ6815314.1"/>
    </source>
</evidence>
<protein>
    <submittedName>
        <fullName evidence="2">Uncharacterized protein</fullName>
    </submittedName>
</protein>